<comment type="caution">
    <text evidence="9">The sequence shown here is derived from an EMBL/GenBank/DDBJ whole genome shotgun (WGS) entry which is preliminary data.</text>
</comment>
<dbReference type="Proteomes" id="UP000532440">
    <property type="component" value="Unassembled WGS sequence"/>
</dbReference>
<evidence type="ECO:0000256" key="2">
    <source>
        <dbReference type="ARBA" id="ARBA00009347"/>
    </source>
</evidence>
<dbReference type="InterPro" id="IPR037069">
    <property type="entry name" value="AcylCoA_DH/ox_N_sf"/>
</dbReference>
<keyword evidence="4" id="KW-0274">FAD</keyword>
<comment type="similarity">
    <text evidence="2">Belongs to the acyl-CoA dehydrogenase family.</text>
</comment>
<gene>
    <name evidence="9" type="ORF">HNQ70_000367</name>
</gene>
<dbReference type="PANTHER" id="PTHR43884:SF20">
    <property type="entry name" value="ACYL-COA DEHYDROGENASE FADE28"/>
    <property type="match status" value="1"/>
</dbReference>
<evidence type="ECO:0000256" key="6">
    <source>
        <dbReference type="SAM" id="MobiDB-lite"/>
    </source>
</evidence>
<evidence type="ECO:0000313" key="10">
    <source>
        <dbReference type="Proteomes" id="UP000532440"/>
    </source>
</evidence>
<dbReference type="GO" id="GO:0050660">
    <property type="term" value="F:flavin adenine dinucleotide binding"/>
    <property type="evidence" value="ECO:0007669"/>
    <property type="project" value="InterPro"/>
</dbReference>
<feature type="domain" description="Acyl-CoA dehydrogenase/oxidase C-terminal" evidence="7">
    <location>
        <begin position="222"/>
        <end position="354"/>
    </location>
</feature>
<dbReference type="Gene3D" id="1.20.140.10">
    <property type="entry name" value="Butyryl-CoA Dehydrogenase, subunit A, domain 3"/>
    <property type="match status" value="1"/>
</dbReference>
<reference evidence="9 10" key="1">
    <citation type="submission" date="2020-08" db="EMBL/GenBank/DDBJ databases">
        <title>Genomic Encyclopedia of Type Strains, Phase IV (KMG-IV): sequencing the most valuable type-strain genomes for metagenomic binning, comparative biology and taxonomic classification.</title>
        <authorList>
            <person name="Goeker M."/>
        </authorList>
    </citation>
    <scope>NUCLEOTIDE SEQUENCE [LARGE SCALE GENOMIC DNA]</scope>
    <source>
        <strain evidence="9 10">DSM 29781</strain>
    </source>
</reference>
<evidence type="ECO:0000256" key="5">
    <source>
        <dbReference type="ARBA" id="ARBA00023002"/>
    </source>
</evidence>
<dbReference type="SUPFAM" id="SSF47203">
    <property type="entry name" value="Acyl-CoA dehydrogenase C-terminal domain-like"/>
    <property type="match status" value="1"/>
</dbReference>
<name>A0A7W8HFP1_9BURK</name>
<comment type="cofactor">
    <cofactor evidence="1">
        <name>FAD</name>
        <dbReference type="ChEBI" id="CHEBI:57692"/>
    </cofactor>
</comment>
<dbReference type="AlphaFoldDB" id="A0A7W8HFP1"/>
<dbReference type="GO" id="GO:0003995">
    <property type="term" value="F:acyl-CoA dehydrogenase activity"/>
    <property type="evidence" value="ECO:0007669"/>
    <property type="project" value="TreeGrafter"/>
</dbReference>
<organism evidence="9 10">
    <name type="scientific">Quisquiliibacterium transsilvanicum</name>
    <dbReference type="NCBI Taxonomy" id="1549638"/>
    <lineage>
        <taxon>Bacteria</taxon>
        <taxon>Pseudomonadati</taxon>
        <taxon>Pseudomonadota</taxon>
        <taxon>Betaproteobacteria</taxon>
        <taxon>Burkholderiales</taxon>
        <taxon>Burkholderiaceae</taxon>
        <taxon>Quisquiliibacterium</taxon>
    </lineage>
</organism>
<dbReference type="EMBL" id="JACHGB010000001">
    <property type="protein sequence ID" value="MBB5270383.1"/>
    <property type="molecule type" value="Genomic_DNA"/>
</dbReference>
<proteinExistence type="inferred from homology"/>
<dbReference type="InterPro" id="IPR009075">
    <property type="entry name" value="AcylCo_DH/oxidase_C"/>
</dbReference>
<evidence type="ECO:0000256" key="3">
    <source>
        <dbReference type="ARBA" id="ARBA00022630"/>
    </source>
</evidence>
<feature type="domain" description="Acyl-CoA dehydrogenase/oxidase N-terminal" evidence="8">
    <location>
        <begin position="6"/>
        <end position="118"/>
    </location>
</feature>
<evidence type="ECO:0000313" key="9">
    <source>
        <dbReference type="EMBL" id="MBB5270383.1"/>
    </source>
</evidence>
<dbReference type="Pfam" id="PF02771">
    <property type="entry name" value="Acyl-CoA_dh_N"/>
    <property type="match status" value="1"/>
</dbReference>
<evidence type="ECO:0000259" key="8">
    <source>
        <dbReference type="Pfam" id="PF02771"/>
    </source>
</evidence>
<feature type="compositionally biased region" description="Basic and acidic residues" evidence="6">
    <location>
        <begin position="407"/>
        <end position="420"/>
    </location>
</feature>
<dbReference type="RefSeq" id="WP_183963716.1">
    <property type="nucleotide sequence ID" value="NZ_BAABEW010000016.1"/>
</dbReference>
<dbReference type="InterPro" id="IPR009100">
    <property type="entry name" value="AcylCoA_DH/oxidase_NM_dom_sf"/>
</dbReference>
<accession>A0A7W8HFP1</accession>
<dbReference type="InterPro" id="IPR013786">
    <property type="entry name" value="AcylCoA_DH/ox_N"/>
</dbReference>
<dbReference type="PANTHER" id="PTHR43884">
    <property type="entry name" value="ACYL-COA DEHYDROGENASE"/>
    <property type="match status" value="1"/>
</dbReference>
<sequence>MNFDFSEDLNLLREQARRFLNERCSPAVMRAVFEDDRPTDRALWSEVAGLGWLGCSIPEELGGIGLGHEALCVLAEELGRANAPLPFGSSIFLATEAILRFGSPAQQQAWLPAIARGDAIGSFALAEGPGNPRAAGIEMRLENGRLHGVKWPVADGAAADFAVIAVREPDGGFALVRVELGADGVRRTPLQTLDPSRPQVRIDFDCARAERLGDRVLDWTEVERLLDRAAVLTAFEQIGGAAACLDAATAYAKERLAFGRPIGSFQAIKHKLADVFVAIELARSNAYYGAWALETDAPELTAAAAAARLAATQAFNLASKESIQVHGGMGFTWEMDCHLYLRRAKVLSAALGSPAYWKERLVRDFEARIAPRPARPLSDAAAAAEAQPCACALDDAQPTLEIPGARRPADTDRSQRHGLQ</sequence>
<keyword evidence="3" id="KW-0285">Flavoprotein</keyword>
<dbReference type="Pfam" id="PF00441">
    <property type="entry name" value="Acyl-CoA_dh_1"/>
    <property type="match status" value="1"/>
</dbReference>
<evidence type="ECO:0000256" key="4">
    <source>
        <dbReference type="ARBA" id="ARBA00022827"/>
    </source>
</evidence>
<evidence type="ECO:0000256" key="1">
    <source>
        <dbReference type="ARBA" id="ARBA00001974"/>
    </source>
</evidence>
<dbReference type="SUPFAM" id="SSF56645">
    <property type="entry name" value="Acyl-CoA dehydrogenase NM domain-like"/>
    <property type="match status" value="1"/>
</dbReference>
<feature type="region of interest" description="Disordered" evidence="6">
    <location>
        <begin position="400"/>
        <end position="420"/>
    </location>
</feature>
<evidence type="ECO:0000259" key="7">
    <source>
        <dbReference type="Pfam" id="PF00441"/>
    </source>
</evidence>
<protein>
    <submittedName>
        <fullName evidence="9">Alkylation response protein AidB-like acyl-CoA dehydrogenase</fullName>
    </submittedName>
</protein>
<dbReference type="InterPro" id="IPR036250">
    <property type="entry name" value="AcylCo_DH-like_C"/>
</dbReference>
<keyword evidence="10" id="KW-1185">Reference proteome</keyword>
<dbReference type="Gene3D" id="1.10.540.10">
    <property type="entry name" value="Acyl-CoA dehydrogenase/oxidase, N-terminal domain"/>
    <property type="match status" value="1"/>
</dbReference>
<keyword evidence="5" id="KW-0560">Oxidoreductase</keyword>